<keyword evidence="8" id="KW-0675">Receptor</keyword>
<keyword evidence="5 12" id="KW-1133">Transmembrane helix</keyword>
<feature type="transmembrane region" description="Helical" evidence="12">
    <location>
        <begin position="760"/>
        <end position="780"/>
    </location>
</feature>
<keyword evidence="4 13" id="KW-0732">Signal</keyword>
<dbReference type="InterPro" id="IPR028082">
    <property type="entry name" value="Peripla_BP_I"/>
</dbReference>
<feature type="transmembrane region" description="Helical" evidence="12">
    <location>
        <begin position="636"/>
        <end position="659"/>
    </location>
</feature>
<feature type="chain" id="PRO_5021432361" evidence="13">
    <location>
        <begin position="19"/>
        <end position="839"/>
    </location>
</feature>
<feature type="transmembrane region" description="Helical" evidence="12">
    <location>
        <begin position="731"/>
        <end position="748"/>
    </location>
</feature>
<dbReference type="FunFam" id="2.10.50.30:FF:000004">
    <property type="entry name" value="Taste receptor type 1 member 3-like protein"/>
    <property type="match status" value="1"/>
</dbReference>
<reference evidence="16" key="3">
    <citation type="journal article" date="2014" name="Nature">
        <title>Elephant shark genome provides unique insights into gnathostome evolution.</title>
        <authorList>
            <consortium name="International Elephant Shark Genome Sequencing Consortium"/>
            <person name="Venkatesh B."/>
            <person name="Lee A.P."/>
            <person name="Ravi V."/>
            <person name="Maurya A.K."/>
            <person name="Lian M.M."/>
            <person name="Swann J.B."/>
            <person name="Ohta Y."/>
            <person name="Flajnik M.F."/>
            <person name="Sutoh Y."/>
            <person name="Kasahara M."/>
            <person name="Hoon S."/>
            <person name="Gangu V."/>
            <person name="Roy S.W."/>
            <person name="Irimia M."/>
            <person name="Korzh V."/>
            <person name="Kondrychyn I."/>
            <person name="Lim Z.W."/>
            <person name="Tay B.H."/>
            <person name="Tohari S."/>
            <person name="Kong K.W."/>
            <person name="Ho S."/>
            <person name="Lorente-Galdos B."/>
            <person name="Quilez J."/>
            <person name="Marques-Bonet T."/>
            <person name="Raney B.J."/>
            <person name="Ingham P.W."/>
            <person name="Tay A."/>
            <person name="Hillier L.W."/>
            <person name="Minx P."/>
            <person name="Boehm T."/>
            <person name="Wilson R.K."/>
            <person name="Brenner S."/>
            <person name="Warren W.C."/>
        </authorList>
    </citation>
    <scope>NUCLEOTIDE SEQUENCE [LARGE SCALE GENOMIC DNA]</scope>
</reference>
<dbReference type="AlphaFoldDB" id="A0A4W3K202"/>
<dbReference type="GO" id="GO:0005886">
    <property type="term" value="C:plasma membrane"/>
    <property type="evidence" value="ECO:0007669"/>
    <property type="project" value="UniProtKB-SubCell"/>
</dbReference>
<dbReference type="InParanoid" id="A0A4W3K202"/>
<dbReference type="OMA" id="NCYLANT"/>
<dbReference type="Pfam" id="PF01094">
    <property type="entry name" value="ANF_receptor"/>
    <property type="match status" value="1"/>
</dbReference>
<dbReference type="Pfam" id="PF07562">
    <property type="entry name" value="NCD3G"/>
    <property type="match status" value="1"/>
</dbReference>
<dbReference type="Gene3D" id="2.10.50.30">
    <property type="entry name" value="GPCR, family 3, nine cysteines domain"/>
    <property type="match status" value="1"/>
</dbReference>
<comment type="similarity">
    <text evidence="11">Belongs to the G-protein coupled receptor 3 family. TAS1R subfamily.</text>
</comment>
<evidence type="ECO:0000256" key="12">
    <source>
        <dbReference type="SAM" id="Phobius"/>
    </source>
</evidence>
<evidence type="ECO:0000256" key="1">
    <source>
        <dbReference type="ARBA" id="ARBA00004651"/>
    </source>
</evidence>
<dbReference type="FunFam" id="3.40.50.2300:FF:000016">
    <property type="entry name" value="Taste 1 receptor member 2"/>
    <property type="match status" value="1"/>
</dbReference>
<reference evidence="16" key="1">
    <citation type="journal article" date="2006" name="Science">
        <title>Ancient noncoding elements conserved in the human genome.</title>
        <authorList>
            <person name="Venkatesh B."/>
            <person name="Kirkness E.F."/>
            <person name="Loh Y.H."/>
            <person name="Halpern A.L."/>
            <person name="Lee A.P."/>
            <person name="Johnson J."/>
            <person name="Dandona N."/>
            <person name="Viswanathan L.D."/>
            <person name="Tay A."/>
            <person name="Venter J.C."/>
            <person name="Strausberg R.L."/>
            <person name="Brenner S."/>
        </authorList>
    </citation>
    <scope>NUCLEOTIDE SEQUENCE [LARGE SCALE GENOMIC DNA]</scope>
</reference>
<evidence type="ECO:0000256" key="7">
    <source>
        <dbReference type="ARBA" id="ARBA00023136"/>
    </source>
</evidence>
<proteinExistence type="inferred from homology"/>
<dbReference type="InterPro" id="IPR001828">
    <property type="entry name" value="ANF_lig-bd_rcpt"/>
</dbReference>
<evidence type="ECO:0000256" key="2">
    <source>
        <dbReference type="ARBA" id="ARBA00022475"/>
    </source>
</evidence>
<dbReference type="InterPro" id="IPR000068">
    <property type="entry name" value="GPCR_3_Ca_sens_rcpt-rel"/>
</dbReference>
<keyword evidence="9" id="KW-0325">Glycoprotein</keyword>
<feature type="signal peptide" evidence="13">
    <location>
        <begin position="1"/>
        <end position="18"/>
    </location>
</feature>
<dbReference type="Ensembl" id="ENSCMIT00000045332.1">
    <property type="protein sequence ID" value="ENSCMIP00000044693.1"/>
    <property type="gene ID" value="ENSCMIG00000018478.1"/>
</dbReference>
<reference evidence="15" key="5">
    <citation type="submission" date="2025-09" db="UniProtKB">
        <authorList>
            <consortium name="Ensembl"/>
        </authorList>
    </citation>
    <scope>IDENTIFICATION</scope>
</reference>
<dbReference type="Gene3D" id="3.40.50.2300">
    <property type="match status" value="2"/>
</dbReference>
<feature type="transmembrane region" description="Helical" evidence="12">
    <location>
        <begin position="603"/>
        <end position="624"/>
    </location>
</feature>
<dbReference type="Proteomes" id="UP000314986">
    <property type="component" value="Unassembled WGS sequence"/>
</dbReference>
<protein>
    <submittedName>
        <fullName evidence="15">Taste receptor type 1 member 1-like</fullName>
    </submittedName>
</protein>
<dbReference type="InterPro" id="IPR038550">
    <property type="entry name" value="GPCR_3_9-Cys_sf"/>
</dbReference>
<keyword evidence="10" id="KW-0807">Transducer</keyword>
<dbReference type="Pfam" id="PF00003">
    <property type="entry name" value="7tm_3"/>
    <property type="match status" value="1"/>
</dbReference>
<keyword evidence="6" id="KW-0297">G-protein coupled receptor</keyword>
<dbReference type="PRINTS" id="PR00248">
    <property type="entry name" value="GPCRMGR"/>
</dbReference>
<reference evidence="16" key="2">
    <citation type="journal article" date="2007" name="PLoS Biol.">
        <title>Survey sequencing and comparative analysis of the elephant shark (Callorhinchus milii) genome.</title>
        <authorList>
            <person name="Venkatesh B."/>
            <person name="Kirkness E.F."/>
            <person name="Loh Y.H."/>
            <person name="Halpern A.L."/>
            <person name="Lee A.P."/>
            <person name="Johnson J."/>
            <person name="Dandona N."/>
            <person name="Viswanathan L.D."/>
            <person name="Tay A."/>
            <person name="Venter J.C."/>
            <person name="Strausberg R.L."/>
            <person name="Brenner S."/>
        </authorList>
    </citation>
    <scope>NUCLEOTIDE SEQUENCE [LARGE SCALE GENOMIC DNA]</scope>
</reference>
<evidence type="ECO:0000256" key="4">
    <source>
        <dbReference type="ARBA" id="ARBA00022729"/>
    </source>
</evidence>
<comment type="subcellular location">
    <subcellularLocation>
        <location evidence="1">Cell membrane</location>
        <topology evidence="1">Multi-pass membrane protein</topology>
    </subcellularLocation>
</comment>
<dbReference type="GeneTree" id="ENSGT00940000156136"/>
<organism evidence="15 16">
    <name type="scientific">Callorhinchus milii</name>
    <name type="common">Ghost shark</name>
    <dbReference type="NCBI Taxonomy" id="7868"/>
    <lineage>
        <taxon>Eukaryota</taxon>
        <taxon>Metazoa</taxon>
        <taxon>Chordata</taxon>
        <taxon>Craniata</taxon>
        <taxon>Vertebrata</taxon>
        <taxon>Chondrichthyes</taxon>
        <taxon>Holocephali</taxon>
        <taxon>Chimaeriformes</taxon>
        <taxon>Callorhinchidae</taxon>
        <taxon>Callorhinchus</taxon>
    </lineage>
</organism>
<evidence type="ECO:0000256" key="3">
    <source>
        <dbReference type="ARBA" id="ARBA00022692"/>
    </source>
</evidence>
<evidence type="ECO:0000313" key="16">
    <source>
        <dbReference type="Proteomes" id="UP000314986"/>
    </source>
</evidence>
<feature type="transmembrane region" description="Helical" evidence="12">
    <location>
        <begin position="786"/>
        <end position="808"/>
    </location>
</feature>
<sequence>MWCFVLLTVSLFIGPIETAGEWDSSSTDFELPGDYILGGLFPIHTEAFSTLSRPIVPTFSDISFSFLRASYCIFQAMRFAVEEINNATHLLPNITLGYQIFDDCTSSIYIKAMFAFVLRRAQTSSGATHNLCGYQPRVTAIIGPWSSDGATIVANILHPFLLPQISYGASSEKLSDKVYFPSFLRTIPSDKNQAEAIILLIQRFKYDWIAVVGSDDQYGQYGKHEVTTLASERNICMAYQGIIKAKEGTLKEAIIQVIKHIDSSRVNITVLFATLQLTVMYFQTAIELNIRDKVWIISEAISANNILSEIPNISKVGLILGIAVREGQMPGFQDFLSNALAAQSLSPSNLSQASAESCAQTCIECQSFTNAMVQSILGSNKWGISFNVYSAVYSVAHSLHQLLNCDSGTCNKSRTFLPSELLESLKRVNFTLHNRTINFDANGNLRTGYNIIIWENKSSIDPFRVIGSYTPNPGRVVINQPFNTWAPGLKKMPTSKCSSECEPGQRKNLDGFHHCCFKCTDCPKNTFESNHGLYCVECFKWQWAPSKSSVCYNKTIVYLRWEDGISIALCAMAGAGILAKATITVIFIVNLKTPIVKAAGGKLCFVMLLALVSGSSCVFAFIGLPSELVCKVRQPVFAVSFTVFLSCILVRSFQLACIFKMASRLPKAYAYWIKYNGQYVFVLLSTMVSVFHSLMLLINHPSSFMRRDSLSDLELILHCNSDLFIVFLKSYIYNILLSLLCFLFAFLGKDLPKNYNEGKWISQSMVVFIFSWSLFALISFSASQRYIPIIQAVVILSSSYGIVGMYFIPKCYIILFKPQQNTNAYFQMCIQEYTKRRST</sequence>
<keyword evidence="2" id="KW-1003">Cell membrane</keyword>
<name>A0A4W3K202_CALMI</name>
<dbReference type="InterPro" id="IPR017978">
    <property type="entry name" value="GPCR_3_C"/>
</dbReference>
<feature type="domain" description="G-protein coupled receptors family 3 profile" evidence="14">
    <location>
        <begin position="565"/>
        <end position="822"/>
    </location>
</feature>
<dbReference type="PRINTS" id="PR00592">
    <property type="entry name" value="CASENSINGR"/>
</dbReference>
<dbReference type="PANTHER" id="PTHR24061:SF3">
    <property type="entry name" value="TASTE RECEPTOR TYPE 1 MEMBER 1"/>
    <property type="match status" value="1"/>
</dbReference>
<evidence type="ECO:0000256" key="8">
    <source>
        <dbReference type="ARBA" id="ARBA00023170"/>
    </source>
</evidence>
<keyword evidence="7 12" id="KW-0472">Membrane</keyword>
<keyword evidence="3 12" id="KW-0812">Transmembrane</keyword>
<dbReference type="GO" id="GO:0004930">
    <property type="term" value="F:G protein-coupled receptor activity"/>
    <property type="evidence" value="ECO:0007669"/>
    <property type="project" value="UniProtKB-KW"/>
</dbReference>
<feature type="transmembrane region" description="Helical" evidence="12">
    <location>
        <begin position="565"/>
        <end position="591"/>
    </location>
</feature>
<dbReference type="SUPFAM" id="SSF53822">
    <property type="entry name" value="Periplasmic binding protein-like I"/>
    <property type="match status" value="1"/>
</dbReference>
<dbReference type="InterPro" id="IPR000337">
    <property type="entry name" value="GPCR_3"/>
</dbReference>
<evidence type="ECO:0000256" key="6">
    <source>
        <dbReference type="ARBA" id="ARBA00023040"/>
    </source>
</evidence>
<dbReference type="PANTHER" id="PTHR24061">
    <property type="entry name" value="CALCIUM-SENSING RECEPTOR-RELATED"/>
    <property type="match status" value="1"/>
</dbReference>
<keyword evidence="16" id="KW-1185">Reference proteome</keyword>
<dbReference type="GO" id="GO:0050909">
    <property type="term" value="P:sensory perception of taste"/>
    <property type="evidence" value="ECO:0007669"/>
    <property type="project" value="UniProtKB-ARBA"/>
</dbReference>
<evidence type="ECO:0000313" key="15">
    <source>
        <dbReference type="Ensembl" id="ENSCMIP00000044693.1"/>
    </source>
</evidence>
<evidence type="ECO:0000259" key="14">
    <source>
        <dbReference type="PROSITE" id="PS50259"/>
    </source>
</evidence>
<evidence type="ECO:0000256" key="5">
    <source>
        <dbReference type="ARBA" id="ARBA00022989"/>
    </source>
</evidence>
<evidence type="ECO:0000256" key="13">
    <source>
        <dbReference type="SAM" id="SignalP"/>
    </source>
</evidence>
<dbReference type="InterPro" id="IPR011500">
    <property type="entry name" value="GPCR_3_9-Cys_dom"/>
</dbReference>
<reference evidence="15" key="4">
    <citation type="submission" date="2025-08" db="UniProtKB">
        <authorList>
            <consortium name="Ensembl"/>
        </authorList>
    </citation>
    <scope>IDENTIFICATION</scope>
</reference>
<evidence type="ECO:0000256" key="11">
    <source>
        <dbReference type="ARBA" id="ARBA00038492"/>
    </source>
</evidence>
<accession>A0A4W3K202</accession>
<dbReference type="PROSITE" id="PS50259">
    <property type="entry name" value="G_PROTEIN_RECEP_F3_4"/>
    <property type="match status" value="1"/>
</dbReference>
<feature type="transmembrane region" description="Helical" evidence="12">
    <location>
        <begin position="679"/>
        <end position="698"/>
    </location>
</feature>
<evidence type="ECO:0000256" key="10">
    <source>
        <dbReference type="ARBA" id="ARBA00023224"/>
    </source>
</evidence>
<evidence type="ECO:0000256" key="9">
    <source>
        <dbReference type="ARBA" id="ARBA00023180"/>
    </source>
</evidence>